<feature type="region of interest" description="Disordered" evidence="1">
    <location>
        <begin position="115"/>
        <end position="136"/>
    </location>
</feature>
<feature type="transmembrane region" description="Helical" evidence="2">
    <location>
        <begin position="21"/>
        <end position="42"/>
    </location>
</feature>
<evidence type="ECO:0000313" key="4">
    <source>
        <dbReference type="Proteomes" id="UP000275356"/>
    </source>
</evidence>
<accession>A0A3N2DA03</accession>
<dbReference type="AlphaFoldDB" id="A0A3N2DA03"/>
<dbReference type="OrthoDB" id="5183945at2"/>
<dbReference type="Proteomes" id="UP000275356">
    <property type="component" value="Unassembled WGS sequence"/>
</dbReference>
<protein>
    <submittedName>
        <fullName evidence="3">Uncharacterized protein</fullName>
    </submittedName>
</protein>
<name>A0A3N2DA03_9MICO</name>
<proteinExistence type="predicted"/>
<feature type="compositionally biased region" description="Acidic residues" evidence="1">
    <location>
        <begin position="115"/>
        <end position="132"/>
    </location>
</feature>
<keyword evidence="4" id="KW-1185">Reference proteome</keyword>
<gene>
    <name evidence="3" type="ORF">EDD28_0866</name>
</gene>
<evidence type="ECO:0000313" key="3">
    <source>
        <dbReference type="EMBL" id="ROR96284.1"/>
    </source>
</evidence>
<comment type="caution">
    <text evidence="3">The sequence shown here is derived from an EMBL/GenBank/DDBJ whole genome shotgun (WGS) entry which is preliminary data.</text>
</comment>
<evidence type="ECO:0000256" key="1">
    <source>
        <dbReference type="SAM" id="MobiDB-lite"/>
    </source>
</evidence>
<dbReference type="EMBL" id="RKHQ01000001">
    <property type="protein sequence ID" value="ROR96284.1"/>
    <property type="molecule type" value="Genomic_DNA"/>
</dbReference>
<sequence>MPEPRDEPRREEGRVRPRRGRAVAVGAASVLAVLALAVSVGWETGRDWWWDAEPRIAATPDADGAVTIGAYTISLVRIEPSQQLVLAYETVDAPPGWQLWLADLDVTVAAAAQDDGTDADSTDGTDDADDGASDLTDRYGGLTSPWLSFSVVASDGKTYSRPSAFTSGSPPDGWLDSVPDETGRYQNMVLLPDGVEPVRVRLVPSPKTPYWSFPVDG</sequence>
<keyword evidence="2" id="KW-0472">Membrane</keyword>
<evidence type="ECO:0000256" key="2">
    <source>
        <dbReference type="SAM" id="Phobius"/>
    </source>
</evidence>
<dbReference type="RefSeq" id="WP_123738487.1">
    <property type="nucleotide sequence ID" value="NZ_CALFQU010000048.1"/>
</dbReference>
<keyword evidence="2" id="KW-1133">Transmembrane helix</keyword>
<reference evidence="3 4" key="1">
    <citation type="submission" date="2018-11" db="EMBL/GenBank/DDBJ databases">
        <title>Sequencing the genomes of 1000 actinobacteria strains.</title>
        <authorList>
            <person name="Klenk H.-P."/>
        </authorList>
    </citation>
    <scope>NUCLEOTIDE SEQUENCE [LARGE SCALE GENOMIC DNA]</scope>
    <source>
        <strain evidence="3 4">DSM 13521</strain>
    </source>
</reference>
<organism evidence="3 4">
    <name type="scientific">Salana multivorans</name>
    <dbReference type="NCBI Taxonomy" id="120377"/>
    <lineage>
        <taxon>Bacteria</taxon>
        <taxon>Bacillati</taxon>
        <taxon>Actinomycetota</taxon>
        <taxon>Actinomycetes</taxon>
        <taxon>Micrococcales</taxon>
        <taxon>Beutenbergiaceae</taxon>
        <taxon>Salana</taxon>
    </lineage>
</organism>
<keyword evidence="2" id="KW-0812">Transmembrane</keyword>